<dbReference type="Pfam" id="PF07478">
    <property type="entry name" value="Dala_Dala_lig_C"/>
    <property type="match status" value="1"/>
</dbReference>
<dbReference type="Gene3D" id="3.30.1490.20">
    <property type="entry name" value="ATP-grasp fold, A domain"/>
    <property type="match status" value="1"/>
</dbReference>
<dbReference type="GO" id="GO:0005737">
    <property type="term" value="C:cytoplasm"/>
    <property type="evidence" value="ECO:0007669"/>
    <property type="project" value="UniProtKB-SubCell"/>
</dbReference>
<dbReference type="GO" id="GO:0046872">
    <property type="term" value="F:metal ion binding"/>
    <property type="evidence" value="ECO:0007669"/>
    <property type="project" value="InterPro"/>
</dbReference>
<dbReference type="EMBL" id="JGZE01000009">
    <property type="protein sequence ID" value="KFI77164.1"/>
    <property type="molecule type" value="Genomic_DNA"/>
</dbReference>
<dbReference type="SUPFAM" id="SSF52440">
    <property type="entry name" value="PreATP-grasp domain"/>
    <property type="match status" value="1"/>
</dbReference>
<comment type="subcellular location">
    <subcellularLocation>
        <location evidence="5">Cytoplasm</location>
    </subcellularLocation>
</comment>
<evidence type="ECO:0000256" key="3">
    <source>
        <dbReference type="ARBA" id="ARBA00022598"/>
    </source>
</evidence>
<gene>
    <name evidence="5" type="primary">ddl</name>
    <name evidence="9" type="ORF">BMON_1261</name>
</gene>
<dbReference type="Proteomes" id="UP000029082">
    <property type="component" value="Unassembled WGS sequence"/>
</dbReference>
<comment type="function">
    <text evidence="5">Cell wall formation.</text>
</comment>
<dbReference type="InterPro" id="IPR011095">
    <property type="entry name" value="Dala_Dala_lig_C"/>
</dbReference>
<keyword evidence="4 5" id="KW-0961">Cell wall biogenesis/degradation</keyword>
<comment type="catalytic activity">
    <reaction evidence="5">
        <text>2 D-alanine + ATP = D-alanyl-D-alanine + ADP + phosphate + H(+)</text>
        <dbReference type="Rhea" id="RHEA:11224"/>
        <dbReference type="ChEBI" id="CHEBI:15378"/>
        <dbReference type="ChEBI" id="CHEBI:30616"/>
        <dbReference type="ChEBI" id="CHEBI:43474"/>
        <dbReference type="ChEBI" id="CHEBI:57416"/>
        <dbReference type="ChEBI" id="CHEBI:57822"/>
        <dbReference type="ChEBI" id="CHEBI:456216"/>
        <dbReference type="EC" id="6.3.2.4"/>
    </reaction>
</comment>
<evidence type="ECO:0000313" key="9">
    <source>
        <dbReference type="EMBL" id="KFI77164.1"/>
    </source>
</evidence>
<keyword evidence="3 5" id="KW-0436">Ligase</keyword>
<feature type="domain" description="ATP-grasp" evidence="8">
    <location>
        <begin position="182"/>
        <end position="390"/>
    </location>
</feature>
<sequence>MAATPRRLGAPHAGMTINSQTRKGNTMTDDSKVASAATHDAGKPDATSPAATTPSTTSPSVSASLDPKHMAMRTSAQERKATDVLIVCGGLSHEREISVRSGHRVGGFLEEAGWTVHFHDMDSTLLDYLSDPSTRPDIVWPLLHGANGEDGSIRDVLELVGLPYIGSRAKASRTAWSKPIAKNVVRKLGGLSTPHSVTLPESLFRELGVSKVIGLLVDSLGLPLFIKPTMGGSALGCTMVTKAEQLPQALVSCFAYGDVALVERAITGTEVSVSILDIDGEPLVLSPLEIVTPNGTYDYDARYTPGPTDFYVPARLDAATMSTIRQAALTAHRVLSLRDISRTDFIVDDQGVPQFLESNVTPGMTDTSLLPQAADADAYHLPTLYSRLVESVLAQHRAVPYA</sequence>
<dbReference type="EC" id="6.3.2.4" evidence="5"/>
<feature type="compositionally biased region" description="Polar residues" evidence="7">
    <location>
        <begin position="16"/>
        <end position="28"/>
    </location>
</feature>
<dbReference type="InterPro" id="IPR005905">
    <property type="entry name" value="D_ala_D_ala"/>
</dbReference>
<accession>A0A087C1L4</accession>
<keyword evidence="2 5" id="KW-0963">Cytoplasm</keyword>
<dbReference type="PROSITE" id="PS50975">
    <property type="entry name" value="ATP_GRASP"/>
    <property type="match status" value="1"/>
</dbReference>
<dbReference type="AlphaFoldDB" id="A0A087C1L4"/>
<evidence type="ECO:0000256" key="5">
    <source>
        <dbReference type="HAMAP-Rule" id="MF_00047"/>
    </source>
</evidence>
<feature type="compositionally biased region" description="Low complexity" evidence="7">
    <location>
        <begin position="44"/>
        <end position="64"/>
    </location>
</feature>
<keyword evidence="5" id="KW-0573">Peptidoglycan synthesis</keyword>
<comment type="caution">
    <text evidence="9">The sequence shown here is derived from an EMBL/GenBank/DDBJ whole genome shotgun (WGS) entry which is preliminary data.</text>
</comment>
<evidence type="ECO:0000256" key="4">
    <source>
        <dbReference type="ARBA" id="ARBA00023316"/>
    </source>
</evidence>
<dbReference type="eggNOG" id="COG1181">
    <property type="taxonomic scope" value="Bacteria"/>
</dbReference>
<keyword evidence="6" id="KW-0547">Nucleotide-binding</keyword>
<evidence type="ECO:0000256" key="6">
    <source>
        <dbReference type="PROSITE-ProRule" id="PRU00409"/>
    </source>
</evidence>
<evidence type="ECO:0000313" key="10">
    <source>
        <dbReference type="Proteomes" id="UP000029082"/>
    </source>
</evidence>
<dbReference type="UniPathway" id="UPA00219"/>
<evidence type="ECO:0000259" key="8">
    <source>
        <dbReference type="PROSITE" id="PS50975"/>
    </source>
</evidence>
<feature type="region of interest" description="Disordered" evidence="7">
    <location>
        <begin position="1"/>
        <end position="64"/>
    </location>
</feature>
<name>A0A087C1L4_9BIFI</name>
<dbReference type="InterPro" id="IPR013815">
    <property type="entry name" value="ATP_grasp_subdomain_1"/>
</dbReference>
<keyword evidence="6" id="KW-0067">ATP-binding</keyword>
<organism evidence="9 10">
    <name type="scientific">Bifidobacterium mongoliense DSM 21395</name>
    <dbReference type="NCBI Taxonomy" id="1437603"/>
    <lineage>
        <taxon>Bacteria</taxon>
        <taxon>Bacillati</taxon>
        <taxon>Actinomycetota</taxon>
        <taxon>Actinomycetes</taxon>
        <taxon>Bifidobacteriales</taxon>
        <taxon>Bifidobacteriaceae</taxon>
        <taxon>Bifidobacterium</taxon>
    </lineage>
</organism>
<dbReference type="Gene3D" id="3.40.50.20">
    <property type="match status" value="1"/>
</dbReference>
<dbReference type="STRING" id="1437603.GCA_000771525_00396"/>
<dbReference type="Pfam" id="PF01820">
    <property type="entry name" value="Dala_Dala_lig_N"/>
    <property type="match status" value="1"/>
</dbReference>
<keyword evidence="10" id="KW-1185">Reference proteome</keyword>
<dbReference type="HAMAP" id="MF_00047">
    <property type="entry name" value="Dala_Dala_lig"/>
    <property type="match status" value="1"/>
</dbReference>
<dbReference type="PANTHER" id="PTHR23132:SF23">
    <property type="entry name" value="D-ALANINE--D-ALANINE LIGASE B"/>
    <property type="match status" value="1"/>
</dbReference>
<dbReference type="GO" id="GO:0008360">
    <property type="term" value="P:regulation of cell shape"/>
    <property type="evidence" value="ECO:0007669"/>
    <property type="project" value="UniProtKB-KW"/>
</dbReference>
<evidence type="ECO:0000256" key="1">
    <source>
        <dbReference type="ARBA" id="ARBA00010871"/>
    </source>
</evidence>
<reference evidence="9 10" key="1">
    <citation type="submission" date="2014-03" db="EMBL/GenBank/DDBJ databases">
        <title>Genomics of Bifidobacteria.</title>
        <authorList>
            <person name="Ventura M."/>
            <person name="Milani C."/>
            <person name="Lugli G.A."/>
        </authorList>
    </citation>
    <scope>NUCLEOTIDE SEQUENCE [LARGE SCALE GENOMIC DNA]</scope>
    <source>
        <strain evidence="9 10">DSM 21395</strain>
    </source>
</reference>
<proteinExistence type="inferred from homology"/>
<dbReference type="InterPro" id="IPR011761">
    <property type="entry name" value="ATP-grasp"/>
</dbReference>
<comment type="pathway">
    <text evidence="5">Cell wall biogenesis; peptidoglycan biosynthesis.</text>
</comment>
<comment type="similarity">
    <text evidence="1 5">Belongs to the D-alanine--D-alanine ligase family.</text>
</comment>
<dbReference type="PANTHER" id="PTHR23132">
    <property type="entry name" value="D-ALANINE--D-ALANINE LIGASE"/>
    <property type="match status" value="1"/>
</dbReference>
<dbReference type="GO" id="GO:0008716">
    <property type="term" value="F:D-alanine-D-alanine ligase activity"/>
    <property type="evidence" value="ECO:0007669"/>
    <property type="project" value="UniProtKB-UniRule"/>
</dbReference>
<evidence type="ECO:0000256" key="7">
    <source>
        <dbReference type="SAM" id="MobiDB-lite"/>
    </source>
</evidence>
<dbReference type="GO" id="GO:0005524">
    <property type="term" value="F:ATP binding"/>
    <property type="evidence" value="ECO:0007669"/>
    <property type="project" value="UniProtKB-UniRule"/>
</dbReference>
<dbReference type="InterPro" id="IPR016185">
    <property type="entry name" value="PreATP-grasp_dom_sf"/>
</dbReference>
<dbReference type="GO" id="GO:0009252">
    <property type="term" value="P:peptidoglycan biosynthetic process"/>
    <property type="evidence" value="ECO:0007669"/>
    <property type="project" value="UniProtKB-UniRule"/>
</dbReference>
<dbReference type="OrthoDB" id="9813261at2"/>
<dbReference type="Gene3D" id="3.30.470.20">
    <property type="entry name" value="ATP-grasp fold, B domain"/>
    <property type="match status" value="1"/>
</dbReference>
<keyword evidence="5" id="KW-0133">Cell shape</keyword>
<dbReference type="InterPro" id="IPR011127">
    <property type="entry name" value="Dala_Dala_lig_N"/>
</dbReference>
<dbReference type="SUPFAM" id="SSF56059">
    <property type="entry name" value="Glutathione synthetase ATP-binding domain-like"/>
    <property type="match status" value="1"/>
</dbReference>
<protein>
    <recommendedName>
        <fullName evidence="5">D-alanine--D-alanine ligase</fullName>
        <ecNumber evidence="5">6.3.2.4</ecNumber>
    </recommendedName>
    <alternativeName>
        <fullName evidence="5">D-Ala-D-Ala ligase</fullName>
    </alternativeName>
    <alternativeName>
        <fullName evidence="5">D-alanylalanine synthetase</fullName>
    </alternativeName>
</protein>
<evidence type="ECO:0000256" key="2">
    <source>
        <dbReference type="ARBA" id="ARBA00022490"/>
    </source>
</evidence>
<dbReference type="GO" id="GO:0071555">
    <property type="term" value="P:cell wall organization"/>
    <property type="evidence" value="ECO:0007669"/>
    <property type="project" value="UniProtKB-KW"/>
</dbReference>